<keyword evidence="7" id="KW-1185">Reference proteome</keyword>
<feature type="compositionally biased region" description="Basic and acidic residues" evidence="4">
    <location>
        <begin position="76"/>
        <end position="85"/>
    </location>
</feature>
<feature type="domain" description="AIG1-type G" evidence="5">
    <location>
        <begin position="19"/>
        <end position="48"/>
    </location>
</feature>
<name>A0A8T3CVT1_9TELE</name>
<sequence length="333" mass="37083">MATGGFAPQVAGAQHISELRIVLMGWSRAGKSSAGNTILGRQEFEANRSDRAQVTELLEKIEEMVAGNSGGCFEMNHGDPEKVEDPTSPEEEKENQELNTEMVTETRPTQRTSELRMVLLGLKNGGKSSAGNIILDKGDGFQVTELLEKVEELVARNGGSHYQMDRALSRVTDERIGLVEERAKQRLQNVREERERIRKIMGKAHVLPELRVREVAEAVKIEIKGLFAPRGLRSLSGAPPTFSGGSRHSESVTSYDELEEMIPHHLVRVFEWLNESGYKIKSSESGPASHDSDSGFIERDAFLNEIIGEKQEKRMQDLIEETATEDNNVAKNE</sequence>
<keyword evidence="3" id="KW-0342">GTP-binding</keyword>
<evidence type="ECO:0000259" key="5">
    <source>
        <dbReference type="Pfam" id="PF04548"/>
    </source>
</evidence>
<feature type="region of interest" description="Disordered" evidence="4">
    <location>
        <begin position="314"/>
        <end position="333"/>
    </location>
</feature>
<reference evidence="6" key="1">
    <citation type="submission" date="2021-01" db="EMBL/GenBank/DDBJ databases">
        <authorList>
            <person name="Zahm M."/>
            <person name="Roques C."/>
            <person name="Cabau C."/>
            <person name="Klopp C."/>
            <person name="Donnadieu C."/>
            <person name="Jouanno E."/>
            <person name="Lampietro C."/>
            <person name="Louis A."/>
            <person name="Herpin A."/>
            <person name="Echchiki A."/>
            <person name="Berthelot C."/>
            <person name="Parey E."/>
            <person name="Roest-Crollius H."/>
            <person name="Braasch I."/>
            <person name="Postlethwait J."/>
            <person name="Bobe J."/>
            <person name="Montfort J."/>
            <person name="Bouchez O."/>
            <person name="Begum T."/>
            <person name="Mejri S."/>
            <person name="Adams A."/>
            <person name="Chen W.-J."/>
            <person name="Guiguen Y."/>
        </authorList>
    </citation>
    <scope>NUCLEOTIDE SEQUENCE</scope>
    <source>
        <tissue evidence="6">Blood</tissue>
    </source>
</reference>
<dbReference type="Pfam" id="PF04548">
    <property type="entry name" value="AIG1"/>
    <property type="match status" value="1"/>
</dbReference>
<feature type="region of interest" description="Disordered" evidence="4">
    <location>
        <begin position="71"/>
        <end position="111"/>
    </location>
</feature>
<gene>
    <name evidence="6" type="ORF">AGOR_G00189750</name>
</gene>
<keyword evidence="2" id="KW-0547">Nucleotide-binding</keyword>
<evidence type="ECO:0000256" key="1">
    <source>
        <dbReference type="ARBA" id="ARBA00008535"/>
    </source>
</evidence>
<dbReference type="PANTHER" id="PTHR10903:SF170">
    <property type="entry name" value="GTPASE IMAP FAMILY MEMBER 7"/>
    <property type="match status" value="1"/>
</dbReference>
<dbReference type="OrthoDB" id="8954335at2759"/>
<dbReference type="InterPro" id="IPR045058">
    <property type="entry name" value="GIMA/IAN/Toc"/>
</dbReference>
<accession>A0A8T3CVT1</accession>
<dbReference type="PANTHER" id="PTHR10903">
    <property type="entry name" value="GTPASE, IMAP FAMILY MEMBER-RELATED"/>
    <property type="match status" value="1"/>
</dbReference>
<dbReference type="InterPro" id="IPR027417">
    <property type="entry name" value="P-loop_NTPase"/>
</dbReference>
<dbReference type="InterPro" id="IPR006703">
    <property type="entry name" value="G_AIG1"/>
</dbReference>
<evidence type="ECO:0000313" key="6">
    <source>
        <dbReference type="EMBL" id="KAI1887384.1"/>
    </source>
</evidence>
<protein>
    <recommendedName>
        <fullName evidence="5">AIG1-type G domain-containing protein</fullName>
    </recommendedName>
</protein>
<dbReference type="AlphaFoldDB" id="A0A8T3CVT1"/>
<dbReference type="Gene3D" id="3.40.50.300">
    <property type="entry name" value="P-loop containing nucleotide triphosphate hydrolases"/>
    <property type="match status" value="1"/>
</dbReference>
<evidence type="ECO:0000256" key="2">
    <source>
        <dbReference type="ARBA" id="ARBA00022741"/>
    </source>
</evidence>
<comment type="caution">
    <text evidence="6">The sequence shown here is derived from an EMBL/GenBank/DDBJ whole genome shotgun (WGS) entry which is preliminary data.</text>
</comment>
<evidence type="ECO:0000256" key="4">
    <source>
        <dbReference type="SAM" id="MobiDB-lite"/>
    </source>
</evidence>
<dbReference type="GO" id="GO:0005525">
    <property type="term" value="F:GTP binding"/>
    <property type="evidence" value="ECO:0007669"/>
    <property type="project" value="UniProtKB-KW"/>
</dbReference>
<evidence type="ECO:0000313" key="7">
    <source>
        <dbReference type="Proteomes" id="UP000829720"/>
    </source>
</evidence>
<proteinExistence type="inferred from homology"/>
<organism evidence="6 7">
    <name type="scientific">Albula goreensis</name>
    <dbReference type="NCBI Taxonomy" id="1534307"/>
    <lineage>
        <taxon>Eukaryota</taxon>
        <taxon>Metazoa</taxon>
        <taxon>Chordata</taxon>
        <taxon>Craniata</taxon>
        <taxon>Vertebrata</taxon>
        <taxon>Euteleostomi</taxon>
        <taxon>Actinopterygii</taxon>
        <taxon>Neopterygii</taxon>
        <taxon>Teleostei</taxon>
        <taxon>Albuliformes</taxon>
        <taxon>Albulidae</taxon>
        <taxon>Albula</taxon>
    </lineage>
</organism>
<evidence type="ECO:0000256" key="3">
    <source>
        <dbReference type="ARBA" id="ARBA00023134"/>
    </source>
</evidence>
<comment type="similarity">
    <text evidence="1">Belongs to the TRAFAC class TrmE-Era-EngA-EngB-Septin-like GTPase superfamily. AIG1/Toc34/Toc159-like paraseptin GTPase family. IAN subfamily.</text>
</comment>
<dbReference type="EMBL" id="JAERUA010000018">
    <property type="protein sequence ID" value="KAI1887384.1"/>
    <property type="molecule type" value="Genomic_DNA"/>
</dbReference>
<dbReference type="Proteomes" id="UP000829720">
    <property type="component" value="Unassembled WGS sequence"/>
</dbReference>
<feature type="compositionally biased region" description="Polar residues" evidence="4">
    <location>
        <begin position="102"/>
        <end position="111"/>
    </location>
</feature>